<dbReference type="AlphaFoldDB" id="A0A7Y9EJL6"/>
<gene>
    <name evidence="1" type="ORF">BJY14_004867</name>
</gene>
<comment type="caution">
    <text evidence="1">The sequence shown here is derived from an EMBL/GenBank/DDBJ whole genome shotgun (WGS) entry which is preliminary data.</text>
</comment>
<reference evidence="1 2" key="1">
    <citation type="submission" date="2020-07" db="EMBL/GenBank/DDBJ databases">
        <title>Sequencing the genomes of 1000 actinobacteria strains.</title>
        <authorList>
            <person name="Klenk H.-P."/>
        </authorList>
    </citation>
    <scope>NUCLEOTIDE SEQUENCE [LARGE SCALE GENOMIC DNA]</scope>
    <source>
        <strain evidence="1 2">DSM 40398</strain>
    </source>
</reference>
<evidence type="ECO:0000313" key="1">
    <source>
        <dbReference type="EMBL" id="NYD48884.1"/>
    </source>
</evidence>
<dbReference type="EMBL" id="JACCBA010000001">
    <property type="protein sequence ID" value="NYD48884.1"/>
    <property type="molecule type" value="Genomic_DNA"/>
</dbReference>
<proteinExistence type="predicted"/>
<evidence type="ECO:0000313" key="2">
    <source>
        <dbReference type="Proteomes" id="UP000529783"/>
    </source>
</evidence>
<accession>A0A7Y9EJL6</accession>
<dbReference type="Proteomes" id="UP000529783">
    <property type="component" value="Unassembled WGS sequence"/>
</dbReference>
<name>A0A7Y9EJL6_9ACTN</name>
<sequence>MKELELASEGLLSKWGFNDGDKPDELLDHLDAIGFTGRGGYLPGQVWHRVLCRLVREHLIPQLDQDVEVATLETNHNPIRAHTVDGADVTYIWRKGRGPRPELTPESVCVPIDVVMAAINEEMTVQPEA</sequence>
<protein>
    <submittedName>
        <fullName evidence="1">Uncharacterized protein</fullName>
    </submittedName>
</protein>
<dbReference type="RefSeq" id="WP_179845721.1">
    <property type="nucleotide sequence ID" value="NZ_JACCBA010000001.1"/>
</dbReference>
<keyword evidence="2" id="KW-1185">Reference proteome</keyword>
<organism evidence="1 2">
    <name type="scientific">Actinomadura luteofluorescens</name>
    <dbReference type="NCBI Taxonomy" id="46163"/>
    <lineage>
        <taxon>Bacteria</taxon>
        <taxon>Bacillati</taxon>
        <taxon>Actinomycetota</taxon>
        <taxon>Actinomycetes</taxon>
        <taxon>Streptosporangiales</taxon>
        <taxon>Thermomonosporaceae</taxon>
        <taxon>Actinomadura</taxon>
    </lineage>
</organism>